<dbReference type="PROSITE" id="PS51786">
    <property type="entry name" value="LON_PROTEOLYTIC"/>
    <property type="match status" value="1"/>
</dbReference>
<evidence type="ECO:0000256" key="1">
    <source>
        <dbReference type="PROSITE-ProRule" id="PRU01122"/>
    </source>
</evidence>
<dbReference type="EC" id="3.4.21.53" evidence="1"/>
<dbReference type="Gene3D" id="3.30.230.10">
    <property type="match status" value="1"/>
</dbReference>
<dbReference type="EMBL" id="JAHZIJ010000001">
    <property type="protein sequence ID" value="MBW7473343.1"/>
    <property type="molecule type" value="Genomic_DNA"/>
</dbReference>
<dbReference type="SUPFAM" id="SSF50156">
    <property type="entry name" value="PDZ domain-like"/>
    <property type="match status" value="1"/>
</dbReference>
<dbReference type="InterPro" id="IPR036034">
    <property type="entry name" value="PDZ_sf"/>
</dbReference>
<proteinExistence type="inferred from homology"/>
<comment type="similarity">
    <text evidence="1">Belongs to the peptidase S16 family.</text>
</comment>
<dbReference type="Pfam" id="PF05362">
    <property type="entry name" value="Lon_C"/>
    <property type="match status" value="1"/>
</dbReference>
<dbReference type="InterPro" id="IPR008269">
    <property type="entry name" value="Lon_proteolytic"/>
</dbReference>
<feature type="domain" description="Lon proteolytic" evidence="2">
    <location>
        <begin position="258"/>
        <end position="361"/>
    </location>
</feature>
<evidence type="ECO:0000313" key="4">
    <source>
        <dbReference type="Proteomes" id="UP000812277"/>
    </source>
</evidence>
<keyword evidence="1" id="KW-0645">Protease</keyword>
<feature type="active site" evidence="1">
    <location>
        <position position="265"/>
    </location>
</feature>
<dbReference type="RefSeq" id="WP_219870581.1">
    <property type="nucleotide sequence ID" value="NZ_JAHZIJ010000001.1"/>
</dbReference>
<organism evidence="3 4">
    <name type="scientific">Paenibacillus oenotherae</name>
    <dbReference type="NCBI Taxonomy" id="1435645"/>
    <lineage>
        <taxon>Bacteria</taxon>
        <taxon>Bacillati</taxon>
        <taxon>Bacillota</taxon>
        <taxon>Bacilli</taxon>
        <taxon>Bacillales</taxon>
        <taxon>Paenibacillaceae</taxon>
        <taxon>Paenibacillus</taxon>
    </lineage>
</organism>
<dbReference type="Proteomes" id="UP000812277">
    <property type="component" value="Unassembled WGS sequence"/>
</dbReference>
<comment type="catalytic activity">
    <reaction evidence="1">
        <text>Hydrolysis of proteins in presence of ATP.</text>
        <dbReference type="EC" id="3.4.21.53"/>
    </reaction>
</comment>
<accession>A0ABS7D0E7</accession>
<comment type="caution">
    <text evidence="3">The sequence shown here is derived from an EMBL/GenBank/DDBJ whole genome shotgun (WGS) entry which is preliminary data.</text>
</comment>
<evidence type="ECO:0000313" key="3">
    <source>
        <dbReference type="EMBL" id="MBW7473343.1"/>
    </source>
</evidence>
<protein>
    <recommendedName>
        <fullName evidence="1">endopeptidase La</fullName>
        <ecNumber evidence="1">3.4.21.53</ecNumber>
    </recommendedName>
</protein>
<evidence type="ECO:0000259" key="2">
    <source>
        <dbReference type="PROSITE" id="PS51786"/>
    </source>
</evidence>
<gene>
    <name evidence="3" type="ORF">K0T92_01135</name>
</gene>
<keyword evidence="1" id="KW-0378">Hydrolase</keyword>
<dbReference type="InterPro" id="IPR020568">
    <property type="entry name" value="Ribosomal_Su5_D2-typ_SF"/>
</dbReference>
<dbReference type="InterPro" id="IPR027065">
    <property type="entry name" value="Lon_Prtase"/>
</dbReference>
<keyword evidence="4" id="KW-1185">Reference proteome</keyword>
<sequence>MEKREIKSIAAHALRWALLAAAVMVLLLYLPPPFAALRPGITVDANTLVDAAQRDESSQGMFMMTTVLMSYPNFWETIASSWNSDVELLRRKDVLGGRTEQQYKQRQSFMMRGSQNDAIEAAYTVTGTPYDIVPVSILVEEAMAGGEQEETGSDREEIADILQAGDEIVAVNGRGVHSLKQLLMVLEEDSGKRDETLQVSVIRNEKRIGISLQLARESWNVVEEGESTVAAHALGVQGLSEVRTIEPRDPAKKITIHASEIGGPSAGLMFALQIIDEITTGDLTGGMRVAGTGTISRSGEVGAIGGIRHKVAAAERQGAQLFLVPADNAEEAAEKAAELGTPMRIVPVKTLSQALAALAAAAD</sequence>
<feature type="active site" evidence="1">
    <location>
        <position position="310"/>
    </location>
</feature>
<keyword evidence="1" id="KW-0720">Serine protease</keyword>
<reference evidence="3 4" key="1">
    <citation type="submission" date="2021-07" db="EMBL/GenBank/DDBJ databases">
        <title>Paenibacillus radiodurans sp. nov., isolated from the southeastern edge of Tengger Desert.</title>
        <authorList>
            <person name="Zhang G."/>
        </authorList>
    </citation>
    <scope>NUCLEOTIDE SEQUENCE [LARGE SCALE GENOMIC DNA]</scope>
    <source>
        <strain evidence="3 4">DT7-4</strain>
    </source>
</reference>
<dbReference type="InterPro" id="IPR014721">
    <property type="entry name" value="Ribsml_uS5_D2-typ_fold_subgr"/>
</dbReference>
<dbReference type="PANTHER" id="PTHR10046">
    <property type="entry name" value="ATP DEPENDENT LON PROTEASE FAMILY MEMBER"/>
    <property type="match status" value="1"/>
</dbReference>
<dbReference type="SUPFAM" id="SSF54211">
    <property type="entry name" value="Ribosomal protein S5 domain 2-like"/>
    <property type="match status" value="1"/>
</dbReference>
<name>A0ABS7D0E7_9BACL</name>